<dbReference type="WBParaSite" id="ASIM_0000708601-mRNA-1">
    <property type="protein sequence ID" value="ASIM_0000708601-mRNA-1"/>
    <property type="gene ID" value="ASIM_0000708601"/>
</dbReference>
<keyword evidence="3" id="KW-1185">Reference proteome</keyword>
<dbReference type="SUPFAM" id="SSF56801">
    <property type="entry name" value="Acetyl-CoA synthetase-like"/>
    <property type="match status" value="1"/>
</dbReference>
<reference evidence="2 3" key="2">
    <citation type="submission" date="2018-11" db="EMBL/GenBank/DDBJ databases">
        <authorList>
            <consortium name="Pathogen Informatics"/>
        </authorList>
    </citation>
    <scope>NUCLEOTIDE SEQUENCE [LARGE SCALE GENOMIC DNA]</scope>
</reference>
<protein>
    <submittedName>
        <fullName evidence="4">AMP-binding domain-containing protein</fullName>
    </submittedName>
</protein>
<evidence type="ECO:0000259" key="1">
    <source>
        <dbReference type="Pfam" id="PF00501"/>
    </source>
</evidence>
<dbReference type="InterPro" id="IPR000873">
    <property type="entry name" value="AMP-dep_synth/lig_dom"/>
</dbReference>
<dbReference type="PANTHER" id="PTHR45527:SF1">
    <property type="entry name" value="FATTY ACID SYNTHASE"/>
    <property type="match status" value="1"/>
</dbReference>
<dbReference type="InterPro" id="IPR042099">
    <property type="entry name" value="ANL_N_sf"/>
</dbReference>
<dbReference type="GO" id="GO:0031177">
    <property type="term" value="F:phosphopantetheine binding"/>
    <property type="evidence" value="ECO:0007669"/>
    <property type="project" value="TreeGrafter"/>
</dbReference>
<dbReference type="OrthoDB" id="416786at2759"/>
<evidence type="ECO:0000313" key="3">
    <source>
        <dbReference type="Proteomes" id="UP000267096"/>
    </source>
</evidence>
<reference evidence="4" key="1">
    <citation type="submission" date="2017-02" db="UniProtKB">
        <authorList>
            <consortium name="WormBaseParasite"/>
        </authorList>
    </citation>
    <scope>IDENTIFICATION</scope>
</reference>
<evidence type="ECO:0000313" key="4">
    <source>
        <dbReference type="WBParaSite" id="ASIM_0000708601-mRNA-1"/>
    </source>
</evidence>
<proteinExistence type="predicted"/>
<feature type="domain" description="AMP-dependent synthetase/ligase" evidence="1">
    <location>
        <begin position="4"/>
        <end position="184"/>
    </location>
</feature>
<dbReference type="GO" id="GO:0005737">
    <property type="term" value="C:cytoplasm"/>
    <property type="evidence" value="ECO:0007669"/>
    <property type="project" value="TreeGrafter"/>
</dbReference>
<gene>
    <name evidence="2" type="ORF">ASIM_LOCUS6853</name>
</gene>
<evidence type="ECO:0000313" key="2">
    <source>
        <dbReference type="EMBL" id="VDK27946.1"/>
    </source>
</evidence>
<dbReference type="Proteomes" id="UP000267096">
    <property type="component" value="Unassembled WGS sequence"/>
</dbReference>
<dbReference type="AlphaFoldDB" id="A0A0M3JHH2"/>
<dbReference type="GO" id="GO:0043041">
    <property type="term" value="P:amino acid activation for nonribosomal peptide biosynthetic process"/>
    <property type="evidence" value="ECO:0007669"/>
    <property type="project" value="TreeGrafter"/>
</dbReference>
<name>A0A0M3JHH2_ANISI</name>
<accession>A0A0M3JHH2</accession>
<dbReference type="GO" id="GO:0044550">
    <property type="term" value="P:secondary metabolite biosynthetic process"/>
    <property type="evidence" value="ECO:0007669"/>
    <property type="project" value="TreeGrafter"/>
</dbReference>
<dbReference type="EMBL" id="UYRR01015598">
    <property type="protein sequence ID" value="VDK27946.1"/>
    <property type="molecule type" value="Genomic_DNA"/>
</dbReference>
<organism evidence="4">
    <name type="scientific">Anisakis simplex</name>
    <name type="common">Herring worm</name>
    <dbReference type="NCBI Taxonomy" id="6269"/>
    <lineage>
        <taxon>Eukaryota</taxon>
        <taxon>Metazoa</taxon>
        <taxon>Ecdysozoa</taxon>
        <taxon>Nematoda</taxon>
        <taxon>Chromadorea</taxon>
        <taxon>Rhabditida</taxon>
        <taxon>Spirurina</taxon>
        <taxon>Ascaridomorpha</taxon>
        <taxon>Ascaridoidea</taxon>
        <taxon>Anisakidae</taxon>
        <taxon>Anisakis</taxon>
        <taxon>Anisakis simplex complex</taxon>
    </lineage>
</organism>
<dbReference type="Pfam" id="PF00501">
    <property type="entry name" value="AMP-binding"/>
    <property type="match status" value="1"/>
</dbReference>
<dbReference type="PANTHER" id="PTHR45527">
    <property type="entry name" value="NONRIBOSOMAL PEPTIDE SYNTHETASE"/>
    <property type="match status" value="1"/>
</dbReference>
<sequence length="205" mass="23010">MSLMNLALQSTQDFRMSPTDCVYQFTNFCFDNSVLEMTMALSNGSSLLIEDQSFSTNAFLKAIVDHNISHALLFPGLVEMFSDAEVEKLAGLRYWIVGAEKLSQRLMDYALRSGVNVIQNYGPTETTAYALSKQMKLFDHANNLGKPIRNAYCSTRKWTSKQKAPLFTTGELLIGGTGLMRGYLNKTPNVGFCVRDSHDEQRMYA</sequence>
<dbReference type="Gene3D" id="3.40.50.12780">
    <property type="entry name" value="N-terminal domain of ligase-like"/>
    <property type="match status" value="1"/>
</dbReference>